<reference evidence="2 3" key="1">
    <citation type="submission" date="2023-08" db="EMBL/GenBank/DDBJ databases">
        <title>A Necator americanus chromosomal reference genome.</title>
        <authorList>
            <person name="Ilik V."/>
            <person name="Petrzelkova K.J."/>
            <person name="Pardy F."/>
            <person name="Fuh T."/>
            <person name="Niatou-Singa F.S."/>
            <person name="Gouil Q."/>
            <person name="Baker L."/>
            <person name="Ritchie M.E."/>
            <person name="Jex A.R."/>
            <person name="Gazzola D."/>
            <person name="Li H."/>
            <person name="Toshio Fujiwara R."/>
            <person name="Zhan B."/>
            <person name="Aroian R.V."/>
            <person name="Pafco B."/>
            <person name="Schwarz E.M."/>
        </authorList>
    </citation>
    <scope>NUCLEOTIDE SEQUENCE [LARGE SCALE GENOMIC DNA]</scope>
    <source>
        <strain evidence="2 3">Aroian</strain>
        <tissue evidence="2">Whole animal</tissue>
    </source>
</reference>
<organism evidence="2 3">
    <name type="scientific">Necator americanus</name>
    <name type="common">Human hookworm</name>
    <dbReference type="NCBI Taxonomy" id="51031"/>
    <lineage>
        <taxon>Eukaryota</taxon>
        <taxon>Metazoa</taxon>
        <taxon>Ecdysozoa</taxon>
        <taxon>Nematoda</taxon>
        <taxon>Chromadorea</taxon>
        <taxon>Rhabditida</taxon>
        <taxon>Rhabditina</taxon>
        <taxon>Rhabditomorpha</taxon>
        <taxon>Strongyloidea</taxon>
        <taxon>Ancylostomatidae</taxon>
        <taxon>Bunostominae</taxon>
        <taxon>Necator</taxon>
    </lineage>
</organism>
<evidence type="ECO:0000313" key="2">
    <source>
        <dbReference type="EMBL" id="KAK6737319.1"/>
    </source>
</evidence>
<sequence>MELILLSVLVAYVAAAPERHDDHVFPADDIIELPVGRFPDPDCEYSVFRNGPMGPKVNRLATISGQY</sequence>
<name>A0ABR1CFU8_NECAM</name>
<feature type="chain" id="PRO_5047364179" description="CUB domain-containing protein" evidence="1">
    <location>
        <begin position="16"/>
        <end position="67"/>
    </location>
</feature>
<evidence type="ECO:0000256" key="1">
    <source>
        <dbReference type="SAM" id="SignalP"/>
    </source>
</evidence>
<proteinExistence type="predicted"/>
<comment type="caution">
    <text evidence="2">The sequence shown here is derived from an EMBL/GenBank/DDBJ whole genome shotgun (WGS) entry which is preliminary data.</text>
</comment>
<keyword evidence="3" id="KW-1185">Reference proteome</keyword>
<feature type="signal peptide" evidence="1">
    <location>
        <begin position="1"/>
        <end position="15"/>
    </location>
</feature>
<accession>A0ABR1CFU8</accession>
<keyword evidence="1" id="KW-0732">Signal</keyword>
<gene>
    <name evidence="2" type="primary">Necator_chrII.g7593</name>
    <name evidence="2" type="ORF">RB195_019799</name>
</gene>
<dbReference type="EMBL" id="JAVFWL010000002">
    <property type="protein sequence ID" value="KAK6737319.1"/>
    <property type="molecule type" value="Genomic_DNA"/>
</dbReference>
<evidence type="ECO:0000313" key="3">
    <source>
        <dbReference type="Proteomes" id="UP001303046"/>
    </source>
</evidence>
<evidence type="ECO:0008006" key="4">
    <source>
        <dbReference type="Google" id="ProtNLM"/>
    </source>
</evidence>
<dbReference type="Proteomes" id="UP001303046">
    <property type="component" value="Unassembled WGS sequence"/>
</dbReference>
<protein>
    <recommendedName>
        <fullName evidence="4">CUB domain-containing protein</fullName>
    </recommendedName>
</protein>